<dbReference type="SUPFAM" id="SSF51338">
    <property type="entry name" value="Composite domain of metallo-dependent hydrolases"/>
    <property type="match status" value="1"/>
</dbReference>
<evidence type="ECO:0000313" key="1">
    <source>
        <dbReference type="EMBL" id="VTN13470.1"/>
    </source>
</evidence>
<gene>
    <name evidence="1" type="ORF">NCTC9185_05504</name>
</gene>
<name>A0A4U9D4V1_RAOTE</name>
<reference evidence="1 2" key="1">
    <citation type="submission" date="2019-04" db="EMBL/GenBank/DDBJ databases">
        <authorList>
            <consortium name="Pathogen Informatics"/>
        </authorList>
    </citation>
    <scope>NUCLEOTIDE SEQUENCE [LARGE SCALE GENOMIC DNA]</scope>
    <source>
        <strain evidence="1 2">NCTC9185</strain>
    </source>
</reference>
<organism evidence="1 2">
    <name type="scientific">Raoultella terrigena</name>
    <name type="common">Klebsiella terrigena</name>
    <dbReference type="NCBI Taxonomy" id="577"/>
    <lineage>
        <taxon>Bacteria</taxon>
        <taxon>Pseudomonadati</taxon>
        <taxon>Pseudomonadota</taxon>
        <taxon>Gammaproteobacteria</taxon>
        <taxon>Enterobacterales</taxon>
        <taxon>Enterobacteriaceae</taxon>
        <taxon>Klebsiella/Raoultella group</taxon>
        <taxon>Raoultella</taxon>
    </lineage>
</organism>
<accession>A0A4U9D4V1</accession>
<protein>
    <recommendedName>
        <fullName evidence="3">Dihydroorotase</fullName>
    </recommendedName>
</protein>
<sequence length="53" mass="5961">MFDLLLRRARLVDDTLTDIAIQDGKIAALGEISAPARKTVEAGRQLLRQRRLD</sequence>
<dbReference type="AlphaFoldDB" id="A0A4U9D4V1"/>
<evidence type="ECO:0008006" key="3">
    <source>
        <dbReference type="Google" id="ProtNLM"/>
    </source>
</evidence>
<dbReference type="Gene3D" id="2.30.40.10">
    <property type="entry name" value="Urease, subunit C, domain 1"/>
    <property type="match status" value="1"/>
</dbReference>
<dbReference type="Proteomes" id="UP000339249">
    <property type="component" value="Unassembled WGS sequence"/>
</dbReference>
<dbReference type="GO" id="GO:0016810">
    <property type="term" value="F:hydrolase activity, acting on carbon-nitrogen (but not peptide) bonds"/>
    <property type="evidence" value="ECO:0007669"/>
    <property type="project" value="InterPro"/>
</dbReference>
<proteinExistence type="predicted"/>
<evidence type="ECO:0000313" key="2">
    <source>
        <dbReference type="Proteomes" id="UP000339249"/>
    </source>
</evidence>
<dbReference type="EMBL" id="CABDVU010000001">
    <property type="protein sequence ID" value="VTN13470.1"/>
    <property type="molecule type" value="Genomic_DNA"/>
</dbReference>
<dbReference type="InterPro" id="IPR011059">
    <property type="entry name" value="Metal-dep_hydrolase_composite"/>
</dbReference>